<accession>A0AAD5XSS8</accession>
<dbReference type="AlphaFoldDB" id="A0AAD5XSS8"/>
<feature type="coiled-coil region" evidence="1">
    <location>
        <begin position="90"/>
        <end position="117"/>
    </location>
</feature>
<name>A0AAD5XSS8_9FUNG</name>
<feature type="compositionally biased region" description="Low complexity" evidence="2">
    <location>
        <begin position="13"/>
        <end position="24"/>
    </location>
</feature>
<dbReference type="Proteomes" id="UP001212152">
    <property type="component" value="Unassembled WGS sequence"/>
</dbReference>
<keyword evidence="4" id="KW-1185">Reference proteome</keyword>
<comment type="caution">
    <text evidence="3">The sequence shown here is derived from an EMBL/GenBank/DDBJ whole genome shotgun (WGS) entry which is preliminary data.</text>
</comment>
<dbReference type="GO" id="GO:0048487">
    <property type="term" value="F:beta-tubulin binding"/>
    <property type="evidence" value="ECO:0007669"/>
    <property type="project" value="InterPro"/>
</dbReference>
<organism evidence="3 4">
    <name type="scientific">Geranomyces variabilis</name>
    <dbReference type="NCBI Taxonomy" id="109894"/>
    <lineage>
        <taxon>Eukaryota</taxon>
        <taxon>Fungi</taxon>
        <taxon>Fungi incertae sedis</taxon>
        <taxon>Chytridiomycota</taxon>
        <taxon>Chytridiomycota incertae sedis</taxon>
        <taxon>Chytridiomycetes</taxon>
        <taxon>Spizellomycetales</taxon>
        <taxon>Powellomycetaceae</taxon>
        <taxon>Geranomyces</taxon>
    </lineage>
</organism>
<gene>
    <name evidence="3" type="primary">IFT74</name>
    <name evidence="3" type="ORF">HDU87_007412</name>
</gene>
<evidence type="ECO:0000256" key="1">
    <source>
        <dbReference type="SAM" id="Coils"/>
    </source>
</evidence>
<feature type="coiled-coil region" evidence="1">
    <location>
        <begin position="193"/>
        <end position="340"/>
    </location>
</feature>
<evidence type="ECO:0000256" key="2">
    <source>
        <dbReference type="SAM" id="MobiDB-lite"/>
    </source>
</evidence>
<feature type="region of interest" description="Disordered" evidence="2">
    <location>
        <begin position="1"/>
        <end position="54"/>
    </location>
</feature>
<dbReference type="PANTHER" id="PTHR31432">
    <property type="entry name" value="INTRAFLAGELLAR TRANSPORT PROTEIN 74 HOMOLOG"/>
    <property type="match status" value="1"/>
</dbReference>
<evidence type="ECO:0000313" key="4">
    <source>
        <dbReference type="Proteomes" id="UP001212152"/>
    </source>
</evidence>
<proteinExistence type="predicted"/>
<keyword evidence="1" id="KW-0175">Coiled coil</keyword>
<dbReference type="EMBL" id="JADGJQ010000007">
    <property type="protein sequence ID" value="KAJ3182990.1"/>
    <property type="molecule type" value="Genomic_DNA"/>
</dbReference>
<dbReference type="GO" id="GO:0030992">
    <property type="term" value="C:intraciliary transport particle B"/>
    <property type="evidence" value="ECO:0007669"/>
    <property type="project" value="InterPro"/>
</dbReference>
<protein>
    <submittedName>
        <fullName evidence="3">Intraflagellar transport protein 74</fullName>
    </submittedName>
</protein>
<reference evidence="3" key="1">
    <citation type="submission" date="2020-05" db="EMBL/GenBank/DDBJ databases">
        <title>Phylogenomic resolution of chytrid fungi.</title>
        <authorList>
            <person name="Stajich J.E."/>
            <person name="Amses K."/>
            <person name="Simmons R."/>
            <person name="Seto K."/>
            <person name="Myers J."/>
            <person name="Bonds A."/>
            <person name="Quandt C.A."/>
            <person name="Barry K."/>
            <person name="Liu P."/>
            <person name="Grigoriev I."/>
            <person name="Longcore J.E."/>
            <person name="James T.Y."/>
        </authorList>
    </citation>
    <scope>NUCLEOTIDE SEQUENCE</scope>
    <source>
        <strain evidence="3">JEL0379</strain>
    </source>
</reference>
<feature type="coiled-coil region" evidence="1">
    <location>
        <begin position="366"/>
        <end position="505"/>
    </location>
</feature>
<dbReference type="PANTHER" id="PTHR31432:SF0">
    <property type="entry name" value="INTRAFLAGELLAR TRANSPORT PROTEIN 74 HOMOLOG"/>
    <property type="match status" value="1"/>
</dbReference>
<dbReference type="GO" id="GO:0035735">
    <property type="term" value="P:intraciliary transport involved in cilium assembly"/>
    <property type="evidence" value="ECO:0007669"/>
    <property type="project" value="TreeGrafter"/>
</dbReference>
<dbReference type="InterPro" id="IPR029602">
    <property type="entry name" value="IFT74"/>
</dbReference>
<feature type="compositionally biased region" description="Low complexity" evidence="2">
    <location>
        <begin position="32"/>
        <end position="45"/>
    </location>
</feature>
<evidence type="ECO:0000313" key="3">
    <source>
        <dbReference type="EMBL" id="KAJ3182990.1"/>
    </source>
</evidence>
<dbReference type="GO" id="GO:0005929">
    <property type="term" value="C:cilium"/>
    <property type="evidence" value="ECO:0007669"/>
    <property type="project" value="TreeGrafter"/>
</dbReference>
<sequence>MYGRPPTGSLANRPSSRSGATSSWGGRGAGTAAGAKTRAGPPATGRPGTNMRGGFGYQVVDRPMTQQGLGGMRTGAQGPGRMIQDITYFQSELRQKISLLSAELARLNAEYDLLSKENANYASFERRADGLAGELRELQGTLGDFNTLVDKLHTDTDLEDIERHCQQLRVKNERDEIVLDDVFQERQAREAAVRDVESQIEAERARAEKQVAELDDTRRAIFLELKEENRTYTAEIAAKQAELAVLDNQAAELQEELQQEPVKLRALHLGEKVAELAKKKTEMEAHIKELEGESGPQEKSRLLQQVKEANQETSGMERKILELEDQAAKLKETLSGIDMELDSNQAEKNAKYEELLKRDRDMQAFLDSFEKRKADAEERNTGVEQTIVELLERMRSLVKPDTLPSPEVFHDLQGDLKFKEKEMRTSETTMEALIQERDRRLSDFEKVNSLETKMTAELEHLRTKVSNVRNELRKISDVESIKRDVEEAKERNEKERTQLLTLRDTLRYQVQQNLSAKHDAKKASLHENETAAQLATLEQRLRHIEGTNFHLKEYINTKNSESDYKGISKQVAALMDEVNQQIIRMKSVPPAR</sequence>